<accession>A0A2R4VZL1</accession>
<dbReference type="Proteomes" id="UP000244792">
    <property type="component" value="Chromosome"/>
</dbReference>
<dbReference type="SUPFAM" id="SSF49764">
    <property type="entry name" value="HSP20-like chaperones"/>
    <property type="match status" value="1"/>
</dbReference>
<feature type="domain" description="SHSP" evidence="3">
    <location>
        <begin position="39"/>
        <end position="151"/>
    </location>
</feature>
<dbReference type="InterPro" id="IPR002068">
    <property type="entry name" value="A-crystallin/Hsp20_dom"/>
</dbReference>
<reference evidence="4 5" key="1">
    <citation type="submission" date="2017-04" db="EMBL/GenBank/DDBJ databases">
        <title>Genomic insights into metabolism of Thermodesulfobium acidiphilum.</title>
        <authorList>
            <person name="Toshchakov S.V."/>
            <person name="Frolov E.N."/>
            <person name="Kublanov I.V."/>
            <person name="Samarov N.I."/>
            <person name="Novikov A."/>
            <person name="Lebedinsky A.V."/>
            <person name="Bonch-Osmolovskaya E.A."/>
            <person name="Chernyh N.A."/>
        </authorList>
    </citation>
    <scope>NUCLEOTIDE SEQUENCE [LARGE SCALE GENOMIC DNA]</scope>
    <source>
        <strain evidence="4 5">3127-1</strain>
    </source>
</reference>
<sequence length="156" mass="18236">MLKPVRSLLRSSDPFESLFALQERINKVFNDLLPSTEFETTSRWIPAMDVYEKEGNIIIEVEAPGLKEDDLKIKIEDGMLTINGERKFEKEDKKENYYRIERSYGSFSRSFSLPDNIEKDKIEAKYENGLLKITMPKKPESQPKEIPVNFVKEVKK</sequence>
<dbReference type="CDD" id="cd06464">
    <property type="entry name" value="ACD_sHsps-like"/>
    <property type="match status" value="1"/>
</dbReference>
<dbReference type="PROSITE" id="PS01031">
    <property type="entry name" value="SHSP"/>
    <property type="match status" value="1"/>
</dbReference>
<evidence type="ECO:0000313" key="5">
    <source>
        <dbReference type="Proteomes" id="UP000244792"/>
    </source>
</evidence>
<dbReference type="OrthoDB" id="9811615at2"/>
<dbReference type="Gene3D" id="2.60.40.790">
    <property type="match status" value="1"/>
</dbReference>
<dbReference type="Pfam" id="PF00011">
    <property type="entry name" value="HSP20"/>
    <property type="match status" value="1"/>
</dbReference>
<evidence type="ECO:0000313" key="4">
    <source>
        <dbReference type="EMBL" id="AWB09993.1"/>
    </source>
</evidence>
<gene>
    <name evidence="4" type="ORF">TDSAC_0619</name>
</gene>
<evidence type="ECO:0000256" key="1">
    <source>
        <dbReference type="PROSITE-ProRule" id="PRU00285"/>
    </source>
</evidence>
<evidence type="ECO:0000259" key="3">
    <source>
        <dbReference type="PROSITE" id="PS01031"/>
    </source>
</evidence>
<comment type="similarity">
    <text evidence="1 2">Belongs to the small heat shock protein (HSP20) family.</text>
</comment>
<dbReference type="KEGG" id="taci:TDSAC_0619"/>
<name>A0A2R4VZL1_THEAF</name>
<organism evidence="4 5">
    <name type="scientific">Thermodesulfobium acidiphilum</name>
    <dbReference type="NCBI Taxonomy" id="1794699"/>
    <lineage>
        <taxon>Bacteria</taxon>
        <taxon>Pseudomonadati</taxon>
        <taxon>Thermodesulfobiota</taxon>
        <taxon>Thermodesulfobiia</taxon>
        <taxon>Thermodesulfobiales</taxon>
        <taxon>Thermodesulfobiaceae</taxon>
        <taxon>Thermodesulfobium</taxon>
    </lineage>
</organism>
<proteinExistence type="inferred from homology"/>
<dbReference type="RefSeq" id="WP_108308826.1">
    <property type="nucleotide sequence ID" value="NZ_CP020921.1"/>
</dbReference>
<dbReference type="EMBL" id="CP020921">
    <property type="protein sequence ID" value="AWB09993.1"/>
    <property type="molecule type" value="Genomic_DNA"/>
</dbReference>
<dbReference type="InterPro" id="IPR008978">
    <property type="entry name" value="HSP20-like_chaperone"/>
</dbReference>
<evidence type="ECO:0000256" key="2">
    <source>
        <dbReference type="RuleBase" id="RU003616"/>
    </source>
</evidence>
<dbReference type="InterPro" id="IPR031107">
    <property type="entry name" value="Small_HSP"/>
</dbReference>
<dbReference type="AlphaFoldDB" id="A0A2R4VZL1"/>
<keyword evidence="5" id="KW-1185">Reference proteome</keyword>
<protein>
    <submittedName>
        <fullName evidence="4">HSP20 family protein</fullName>
    </submittedName>
</protein>
<dbReference type="PANTHER" id="PTHR11527">
    <property type="entry name" value="HEAT-SHOCK PROTEIN 20 FAMILY MEMBER"/>
    <property type="match status" value="1"/>
</dbReference>